<protein>
    <submittedName>
        <fullName evidence="2">Uncharacterized protein</fullName>
    </submittedName>
</protein>
<sequence length="183" mass="18861">MTFRAPTTFFLRPAAQASRHGRLALATAASLALVSLGVIGAPEASAAPQSTAPLSGAPQSAEPRSAAPQSTPPSVDRGTANPDIPLPTPGPPMPVPGEAYGYLATHDLTKRMDAMNLPQAVAALPVPDSYRPANLAFAGQFDRAVTAALAEPGGCVQVIINSHTTAGNLFDYGFFPIEPKYCP</sequence>
<proteinExistence type="predicted"/>
<name>L7KMN9_9ACTN</name>
<keyword evidence="3" id="KW-1185">Reference proteome</keyword>
<dbReference type="OrthoDB" id="4578557at2"/>
<feature type="region of interest" description="Disordered" evidence="1">
    <location>
        <begin position="46"/>
        <end position="92"/>
    </location>
</feature>
<comment type="caution">
    <text evidence="2">The sequence shown here is derived from an EMBL/GenBank/DDBJ whole genome shotgun (WGS) entry which is preliminary data.</text>
</comment>
<dbReference type="AlphaFoldDB" id="L7KMN9"/>
<dbReference type="EMBL" id="BANR01000017">
    <property type="protein sequence ID" value="GAC49776.1"/>
    <property type="molecule type" value="Genomic_DNA"/>
</dbReference>
<dbReference type="eggNOG" id="ENOG5034358">
    <property type="taxonomic scope" value="Bacteria"/>
</dbReference>
<evidence type="ECO:0000313" key="3">
    <source>
        <dbReference type="Proteomes" id="UP000010988"/>
    </source>
</evidence>
<reference evidence="2 3" key="1">
    <citation type="submission" date="2012-12" db="EMBL/GenBank/DDBJ databases">
        <title>Whole genome shotgun sequence of Gordonia aichiensis NBRC 108223.</title>
        <authorList>
            <person name="Isaki-Nakamura S."/>
            <person name="Hosoyama A."/>
            <person name="Tsuchikane K."/>
            <person name="Ando Y."/>
            <person name="Baba S."/>
            <person name="Ohji S."/>
            <person name="Hamada M."/>
            <person name="Tamura T."/>
            <person name="Yamazoe A."/>
            <person name="Yamazaki S."/>
            <person name="Fujita N."/>
        </authorList>
    </citation>
    <scope>NUCLEOTIDE SEQUENCE [LARGE SCALE GENOMIC DNA]</scope>
    <source>
        <strain evidence="2 3">NBRC 108223</strain>
    </source>
</reference>
<dbReference type="STRING" id="1220583.GOACH_17_00290"/>
<dbReference type="Proteomes" id="UP000010988">
    <property type="component" value="Unassembled WGS sequence"/>
</dbReference>
<evidence type="ECO:0000313" key="2">
    <source>
        <dbReference type="EMBL" id="GAC49776.1"/>
    </source>
</evidence>
<organism evidence="2 3">
    <name type="scientific">Gordonia aichiensis NBRC 108223</name>
    <dbReference type="NCBI Taxonomy" id="1220583"/>
    <lineage>
        <taxon>Bacteria</taxon>
        <taxon>Bacillati</taxon>
        <taxon>Actinomycetota</taxon>
        <taxon>Actinomycetes</taxon>
        <taxon>Mycobacteriales</taxon>
        <taxon>Gordoniaceae</taxon>
        <taxon>Gordonia</taxon>
    </lineage>
</organism>
<dbReference type="RefSeq" id="WP_005176579.1">
    <property type="nucleotide sequence ID" value="NZ_BANR01000017.1"/>
</dbReference>
<gene>
    <name evidence="2" type="ORF">GOACH_17_00290</name>
</gene>
<evidence type="ECO:0000256" key="1">
    <source>
        <dbReference type="SAM" id="MobiDB-lite"/>
    </source>
</evidence>
<accession>L7KMN9</accession>